<reference evidence="1 2" key="2">
    <citation type="submission" date="2018-11" db="EMBL/GenBank/DDBJ databases">
        <authorList>
            <consortium name="Pathogen Informatics"/>
        </authorList>
    </citation>
    <scope>NUCLEOTIDE SEQUENCE [LARGE SCALE GENOMIC DNA]</scope>
</reference>
<dbReference type="AlphaFoldDB" id="A0A183H413"/>
<dbReference type="Proteomes" id="UP000267606">
    <property type="component" value="Unassembled WGS sequence"/>
</dbReference>
<dbReference type="EMBL" id="UZAJ01001234">
    <property type="protein sequence ID" value="VDO32289.1"/>
    <property type="molecule type" value="Genomic_DNA"/>
</dbReference>
<name>A0A183H413_9BILA</name>
<gene>
    <name evidence="1" type="ORF">OFLC_LOCUS2223</name>
</gene>
<dbReference type="WBParaSite" id="OFLC_0000222201-mRNA-1">
    <property type="protein sequence ID" value="OFLC_0000222201-mRNA-1"/>
    <property type="gene ID" value="OFLC_0000222201"/>
</dbReference>
<organism evidence="3">
    <name type="scientific">Onchocerca flexuosa</name>
    <dbReference type="NCBI Taxonomy" id="387005"/>
    <lineage>
        <taxon>Eukaryota</taxon>
        <taxon>Metazoa</taxon>
        <taxon>Ecdysozoa</taxon>
        <taxon>Nematoda</taxon>
        <taxon>Chromadorea</taxon>
        <taxon>Rhabditida</taxon>
        <taxon>Spirurina</taxon>
        <taxon>Spiruromorpha</taxon>
        <taxon>Filarioidea</taxon>
        <taxon>Onchocercidae</taxon>
        <taxon>Onchocerca</taxon>
    </lineage>
</organism>
<proteinExistence type="predicted"/>
<evidence type="ECO:0000313" key="3">
    <source>
        <dbReference type="WBParaSite" id="OFLC_0000222201-mRNA-1"/>
    </source>
</evidence>
<protein>
    <submittedName>
        <fullName evidence="3">Ovule protein</fullName>
    </submittedName>
</protein>
<evidence type="ECO:0000313" key="2">
    <source>
        <dbReference type="Proteomes" id="UP000267606"/>
    </source>
</evidence>
<accession>A0A183H413</accession>
<sequence length="69" mass="8029">MQNADKVYEKCRKNCDTIRCTEEVKRCKQQRAFSSSRPVAPIPDFRPFKLSYHLSSTPYLIDLMLSSLS</sequence>
<reference evidence="3" key="1">
    <citation type="submission" date="2016-06" db="UniProtKB">
        <authorList>
            <consortium name="WormBaseParasite"/>
        </authorList>
    </citation>
    <scope>IDENTIFICATION</scope>
</reference>
<keyword evidence="2" id="KW-1185">Reference proteome</keyword>
<evidence type="ECO:0000313" key="1">
    <source>
        <dbReference type="EMBL" id="VDO32289.1"/>
    </source>
</evidence>